<organism evidence="1 2">
    <name type="scientific">Prunus avium</name>
    <name type="common">Cherry</name>
    <name type="synonym">Cerasus avium</name>
    <dbReference type="NCBI Taxonomy" id="42229"/>
    <lineage>
        <taxon>Eukaryota</taxon>
        <taxon>Viridiplantae</taxon>
        <taxon>Streptophyta</taxon>
        <taxon>Embryophyta</taxon>
        <taxon>Tracheophyta</taxon>
        <taxon>Spermatophyta</taxon>
        <taxon>Magnoliopsida</taxon>
        <taxon>eudicotyledons</taxon>
        <taxon>Gunneridae</taxon>
        <taxon>Pentapetalae</taxon>
        <taxon>rosids</taxon>
        <taxon>fabids</taxon>
        <taxon>Rosales</taxon>
        <taxon>Rosaceae</taxon>
        <taxon>Amygdaloideae</taxon>
        <taxon>Amygdaleae</taxon>
        <taxon>Prunus</taxon>
    </lineage>
</organism>
<protein>
    <submittedName>
        <fullName evidence="2">Uncharacterized protein LOC110758409</fullName>
    </submittedName>
</protein>
<dbReference type="PANTHER" id="PTHR34451:SF7">
    <property type="entry name" value="PHD FINGER FAMILY PROTEIN"/>
    <property type="match status" value="1"/>
</dbReference>
<reference evidence="2" key="1">
    <citation type="submission" date="2025-08" db="UniProtKB">
        <authorList>
            <consortium name="RefSeq"/>
        </authorList>
    </citation>
    <scope>IDENTIFICATION</scope>
</reference>
<dbReference type="AlphaFoldDB" id="A0A6P5SP00"/>
<sequence>MKRDLPELDKQLCGVCGSTERWFLHYVRHRGIYRKHCTNCVLKNNPGLFCPICLNFYEHPLPVRDQVMCVRCPSISHSACVAANSYFRNFQCPPCSQPTFSFFSLRRQNDCQEAKTTIVIDKDAAKALFAAARIAAAVMTEAAVVARGTAESRVNDAITAKKKAREALERLTSLVNMEKEKV</sequence>
<dbReference type="Proteomes" id="UP000515124">
    <property type="component" value="Unplaced"/>
</dbReference>
<dbReference type="RefSeq" id="XP_021815962.1">
    <property type="nucleotide sequence ID" value="XM_021960270.1"/>
</dbReference>
<dbReference type="GeneID" id="110758409"/>
<proteinExistence type="predicted"/>
<evidence type="ECO:0000313" key="1">
    <source>
        <dbReference type="Proteomes" id="UP000515124"/>
    </source>
</evidence>
<gene>
    <name evidence="2" type="primary">LOC110758409</name>
</gene>
<name>A0A6P5SP00_PRUAV</name>
<keyword evidence="1" id="KW-1185">Reference proteome</keyword>
<dbReference type="KEGG" id="pavi:110758409"/>
<evidence type="ECO:0000313" key="2">
    <source>
        <dbReference type="RefSeq" id="XP_021815962.1"/>
    </source>
</evidence>
<accession>A0A6P5SP00</accession>
<dbReference type="PANTHER" id="PTHR34451">
    <property type="entry name" value="PHD FINGER FAMILY PROTEIN"/>
    <property type="match status" value="1"/>
</dbReference>